<dbReference type="PROSITE" id="PS50075">
    <property type="entry name" value="CARRIER"/>
    <property type="match status" value="1"/>
</dbReference>
<dbReference type="STRING" id="589385.SAMN05421504_11113"/>
<evidence type="ECO:0000313" key="4">
    <source>
        <dbReference type="EMBL" id="SDZ23494.1"/>
    </source>
</evidence>
<dbReference type="AlphaFoldDB" id="A0A1H3RCL8"/>
<keyword evidence="2" id="KW-0597">Phosphoprotein</keyword>
<reference evidence="4 5" key="1">
    <citation type="submission" date="2016-10" db="EMBL/GenBank/DDBJ databases">
        <authorList>
            <person name="de Groot N.N."/>
        </authorList>
    </citation>
    <scope>NUCLEOTIDE SEQUENCE [LARGE SCALE GENOMIC DNA]</scope>
    <source>
        <strain evidence="4 5">CPCC 202699</strain>
    </source>
</reference>
<keyword evidence="5" id="KW-1185">Reference proteome</keyword>
<feature type="domain" description="Carrier" evidence="3">
    <location>
        <begin position="5"/>
        <end position="83"/>
    </location>
</feature>
<organism evidence="4 5">
    <name type="scientific">Amycolatopsis xylanica</name>
    <dbReference type="NCBI Taxonomy" id="589385"/>
    <lineage>
        <taxon>Bacteria</taxon>
        <taxon>Bacillati</taxon>
        <taxon>Actinomycetota</taxon>
        <taxon>Actinomycetes</taxon>
        <taxon>Pseudonocardiales</taxon>
        <taxon>Pseudonocardiaceae</taxon>
        <taxon>Amycolatopsis</taxon>
    </lineage>
</organism>
<dbReference type="InterPro" id="IPR009081">
    <property type="entry name" value="PP-bd_ACP"/>
</dbReference>
<evidence type="ECO:0000256" key="1">
    <source>
        <dbReference type="ARBA" id="ARBA00022450"/>
    </source>
</evidence>
<evidence type="ECO:0000256" key="2">
    <source>
        <dbReference type="ARBA" id="ARBA00022553"/>
    </source>
</evidence>
<dbReference type="OrthoDB" id="3537906at2"/>
<dbReference type="Pfam" id="PF00550">
    <property type="entry name" value="PP-binding"/>
    <property type="match status" value="1"/>
</dbReference>
<dbReference type="PROSITE" id="PS00012">
    <property type="entry name" value="PHOSPHOPANTETHEINE"/>
    <property type="match status" value="1"/>
</dbReference>
<gene>
    <name evidence="4" type="ORF">SAMN05421504_11113</name>
</gene>
<dbReference type="InterPro" id="IPR006162">
    <property type="entry name" value="Ppantetheine_attach_site"/>
</dbReference>
<sequence length="87" mass="9377">MPDKEFTLNDLKRILREGSGDAAEASLDGDILDTEFDALGYDSLALLETGGRVEREYGVTLDESALADAVTPRALVDVVNEHLARVA</sequence>
<protein>
    <submittedName>
        <fullName evidence="4">Act minimal PKS acyl carrier protein</fullName>
    </submittedName>
</protein>
<dbReference type="Gene3D" id="1.10.1200.10">
    <property type="entry name" value="ACP-like"/>
    <property type="match status" value="1"/>
</dbReference>
<dbReference type="SUPFAM" id="SSF47336">
    <property type="entry name" value="ACP-like"/>
    <property type="match status" value="1"/>
</dbReference>
<accession>A0A1H3RCL8</accession>
<dbReference type="InterPro" id="IPR036736">
    <property type="entry name" value="ACP-like_sf"/>
</dbReference>
<evidence type="ECO:0000313" key="5">
    <source>
        <dbReference type="Proteomes" id="UP000199515"/>
    </source>
</evidence>
<dbReference type="Proteomes" id="UP000199515">
    <property type="component" value="Unassembled WGS sequence"/>
</dbReference>
<evidence type="ECO:0000259" key="3">
    <source>
        <dbReference type="PROSITE" id="PS50075"/>
    </source>
</evidence>
<name>A0A1H3RCL8_9PSEU</name>
<proteinExistence type="predicted"/>
<dbReference type="RefSeq" id="WP_091297624.1">
    <property type="nucleotide sequence ID" value="NZ_FNON01000011.1"/>
</dbReference>
<keyword evidence="1" id="KW-0596">Phosphopantetheine</keyword>
<dbReference type="EMBL" id="FNON01000011">
    <property type="protein sequence ID" value="SDZ23494.1"/>
    <property type="molecule type" value="Genomic_DNA"/>
</dbReference>